<feature type="signal peptide" evidence="2">
    <location>
        <begin position="1"/>
        <end position="25"/>
    </location>
</feature>
<evidence type="ECO:0000313" key="3">
    <source>
        <dbReference type="EMBL" id="MBL1378627.1"/>
    </source>
</evidence>
<proteinExistence type="predicted"/>
<evidence type="ECO:0000256" key="2">
    <source>
        <dbReference type="SAM" id="SignalP"/>
    </source>
</evidence>
<dbReference type="NCBIfam" id="NF040487">
    <property type="entry name" value="T3SS_CigR_fam"/>
    <property type="match status" value="1"/>
</dbReference>
<gene>
    <name evidence="3" type="ORF">JKV55_15015</name>
</gene>
<keyword evidence="2" id="KW-0732">Signal</keyword>
<sequence length="170" mass="19755">MQGRYKLGTLLLGGLLGLSLAPAWAQPPEGKGPGHAQGQQREPLLRSDNRGESSRERERNWQRQERGSERRDYHDRREPRIDEASLRVIFREHRDWIGYDHRRDALPPGIRMNLARGKPLPPGIAKQFDPRLRGRLPYYEGYEWQRVGDKAILVDIATKNVRFILESILD</sequence>
<feature type="chain" id="PRO_5046030810" description="Nickel/cobalt transporter regulator" evidence="2">
    <location>
        <begin position="26"/>
        <end position="170"/>
    </location>
</feature>
<accession>A0ABS1QUS6</accession>
<feature type="compositionally biased region" description="Basic and acidic residues" evidence="1">
    <location>
        <begin position="43"/>
        <end position="77"/>
    </location>
</feature>
<reference evidence="4" key="1">
    <citation type="submission" date="2021-01" db="EMBL/GenBank/DDBJ databases">
        <title>Genome public.</title>
        <authorList>
            <person name="Liu C."/>
            <person name="Sun Q."/>
        </authorList>
    </citation>
    <scope>NUCLEOTIDE SEQUENCE [LARGE SCALE GENOMIC DNA]</scope>
    <source>
        <strain evidence="4">CGMCC 1.18722</strain>
    </source>
</reference>
<dbReference type="Proteomes" id="UP000638570">
    <property type="component" value="Unassembled WGS sequence"/>
</dbReference>
<keyword evidence="4" id="KW-1185">Reference proteome</keyword>
<name>A0ABS1QUS6_9GAMM</name>
<dbReference type="RefSeq" id="WP_202087407.1">
    <property type="nucleotide sequence ID" value="NZ_JAERTZ010000026.1"/>
</dbReference>
<evidence type="ECO:0008006" key="5">
    <source>
        <dbReference type="Google" id="ProtNLM"/>
    </source>
</evidence>
<evidence type="ECO:0000256" key="1">
    <source>
        <dbReference type="SAM" id="MobiDB-lite"/>
    </source>
</evidence>
<protein>
    <recommendedName>
        <fullName evidence="5">Nickel/cobalt transporter regulator</fullName>
    </recommendedName>
</protein>
<feature type="region of interest" description="Disordered" evidence="1">
    <location>
        <begin position="22"/>
        <end position="77"/>
    </location>
</feature>
<dbReference type="EMBL" id="JAERTZ010000026">
    <property type="protein sequence ID" value="MBL1378627.1"/>
    <property type="molecule type" value="Genomic_DNA"/>
</dbReference>
<comment type="caution">
    <text evidence="3">The sequence shown here is derived from an EMBL/GenBank/DDBJ whole genome shotgun (WGS) entry which is preliminary data.</text>
</comment>
<organism evidence="3 4">
    <name type="scientific">Zobellella iuensis</name>
    <dbReference type="NCBI Taxonomy" id="2803811"/>
    <lineage>
        <taxon>Bacteria</taxon>
        <taxon>Pseudomonadati</taxon>
        <taxon>Pseudomonadota</taxon>
        <taxon>Gammaproteobacteria</taxon>
        <taxon>Aeromonadales</taxon>
        <taxon>Aeromonadaceae</taxon>
        <taxon>Zobellella</taxon>
    </lineage>
</organism>
<dbReference type="Gene3D" id="3.10.450.160">
    <property type="entry name" value="inner membrane protein cigr"/>
    <property type="match status" value="1"/>
</dbReference>
<evidence type="ECO:0000313" key="4">
    <source>
        <dbReference type="Proteomes" id="UP000638570"/>
    </source>
</evidence>